<comment type="caution">
    <text evidence="4">The sequence shown here is derived from an EMBL/GenBank/DDBJ whole genome shotgun (WGS) entry which is preliminary data.</text>
</comment>
<evidence type="ECO:0000259" key="3">
    <source>
        <dbReference type="Pfam" id="PF16344"/>
    </source>
</evidence>
<evidence type="ECO:0000313" key="4">
    <source>
        <dbReference type="EMBL" id="MBA9077537.1"/>
    </source>
</evidence>
<dbReference type="InterPro" id="IPR012373">
    <property type="entry name" value="Ferrdict_sens_TM"/>
</dbReference>
<accession>A0A839GRN3</accession>
<keyword evidence="1" id="KW-0812">Transmembrane</keyword>
<feature type="domain" description="Protein FecR C-terminal" evidence="3">
    <location>
        <begin position="269"/>
        <end position="337"/>
    </location>
</feature>
<evidence type="ECO:0000259" key="2">
    <source>
        <dbReference type="Pfam" id="PF04773"/>
    </source>
</evidence>
<dbReference type="Gene3D" id="2.60.120.1440">
    <property type="match status" value="1"/>
</dbReference>
<keyword evidence="1" id="KW-1133">Transmembrane helix</keyword>
<dbReference type="InterPro" id="IPR032508">
    <property type="entry name" value="FecR_C"/>
</dbReference>
<reference evidence="4 5" key="1">
    <citation type="submission" date="2020-08" db="EMBL/GenBank/DDBJ databases">
        <title>Genomic Encyclopedia of Type Strains, Phase IV (KMG-IV): sequencing the most valuable type-strain genomes for metagenomic binning, comparative biology and taxonomic classification.</title>
        <authorList>
            <person name="Goeker M."/>
        </authorList>
    </citation>
    <scope>NUCLEOTIDE SEQUENCE [LARGE SCALE GENOMIC DNA]</scope>
    <source>
        <strain evidence="4 5">DSM 29854</strain>
    </source>
</reference>
<dbReference type="Proteomes" id="UP000563094">
    <property type="component" value="Unassembled WGS sequence"/>
</dbReference>
<feature type="transmembrane region" description="Helical" evidence="1">
    <location>
        <begin position="97"/>
        <end position="116"/>
    </location>
</feature>
<proteinExistence type="predicted"/>
<keyword evidence="1" id="KW-0472">Membrane</keyword>
<dbReference type="GO" id="GO:0016989">
    <property type="term" value="F:sigma factor antagonist activity"/>
    <property type="evidence" value="ECO:0007669"/>
    <property type="project" value="TreeGrafter"/>
</dbReference>
<dbReference type="Gene3D" id="3.55.50.30">
    <property type="match status" value="1"/>
</dbReference>
<evidence type="ECO:0000313" key="5">
    <source>
        <dbReference type="Proteomes" id="UP000563094"/>
    </source>
</evidence>
<keyword evidence="5" id="KW-1185">Reference proteome</keyword>
<dbReference type="PIRSF" id="PIRSF018266">
    <property type="entry name" value="FecR"/>
    <property type="match status" value="1"/>
</dbReference>
<dbReference type="AlphaFoldDB" id="A0A839GRN3"/>
<dbReference type="PANTHER" id="PTHR30273">
    <property type="entry name" value="PERIPLASMIC SIGNAL SENSOR AND SIGMA FACTOR ACTIVATOR FECR-RELATED"/>
    <property type="match status" value="1"/>
</dbReference>
<dbReference type="PANTHER" id="PTHR30273:SF2">
    <property type="entry name" value="PROTEIN FECR"/>
    <property type="match status" value="1"/>
</dbReference>
<dbReference type="RefSeq" id="WP_182513056.1">
    <property type="nucleotide sequence ID" value="NZ_JACJIQ010000008.1"/>
</dbReference>
<name>A0A839GRN3_9BACT</name>
<dbReference type="EMBL" id="JACJIQ010000008">
    <property type="protein sequence ID" value="MBA9077537.1"/>
    <property type="molecule type" value="Genomic_DNA"/>
</dbReference>
<feature type="domain" description="FecR protein" evidence="2">
    <location>
        <begin position="126"/>
        <end position="220"/>
    </location>
</feature>
<gene>
    <name evidence="4" type="ORF">FHS90_002255</name>
</gene>
<dbReference type="Pfam" id="PF16344">
    <property type="entry name" value="FecR_C"/>
    <property type="match status" value="1"/>
</dbReference>
<dbReference type="Pfam" id="PF04773">
    <property type="entry name" value="FecR"/>
    <property type="match status" value="1"/>
</dbReference>
<sequence>MNQHLLDKFYQGECTPEEVKEVLAWFKSQEPSQEQEQHLAQEWEKAEQNKVEVDSLLDVDKTWRSVEASILSETESVGDEARVLPLRGTPWVKWMKVAASVLLPLGLLGLVALWYFNTTPAGKLMTMQTAPGERKTVQLEDGSTIILQSGSQVTYRQPFAADRRDITLEGEAFFQVAKDKRRPFVVKSGAIYTQALGTSFNIKYLPNDTATSVALATGLVKISQDQNHSRVQLAHLVPGEQLQFNRDNQQHRVSTFERREVLSWKDGVLYFKKASLGEVVQKIEQWYGVEVAVTGLKPEKMKEWSYTGEYTDQSLPQVLEGIGFVKQFSFKIQDNHVRLNFTAPMPMK</sequence>
<organism evidence="4 5">
    <name type="scientific">Rufibacter quisquiliarum</name>
    <dbReference type="NCBI Taxonomy" id="1549639"/>
    <lineage>
        <taxon>Bacteria</taxon>
        <taxon>Pseudomonadati</taxon>
        <taxon>Bacteroidota</taxon>
        <taxon>Cytophagia</taxon>
        <taxon>Cytophagales</taxon>
        <taxon>Hymenobacteraceae</taxon>
        <taxon>Rufibacter</taxon>
    </lineage>
</organism>
<protein>
    <submittedName>
        <fullName evidence="4">Ferric-dicitrate binding protein FerR (Iron transport regulator)</fullName>
    </submittedName>
</protein>
<evidence type="ECO:0000256" key="1">
    <source>
        <dbReference type="SAM" id="Phobius"/>
    </source>
</evidence>
<dbReference type="InterPro" id="IPR006860">
    <property type="entry name" value="FecR"/>
</dbReference>